<accession>A0A194W9I6</accession>
<evidence type="ECO:0000313" key="3">
    <source>
        <dbReference type="Proteomes" id="UP000078559"/>
    </source>
</evidence>
<reference evidence="2" key="1">
    <citation type="submission" date="2014-12" db="EMBL/GenBank/DDBJ databases">
        <title>Genome Sequence of Valsa Canker Pathogens Uncovers a Specific Adaption of Colonization on Woody Bark.</title>
        <authorList>
            <person name="Yin Z."/>
            <person name="Liu H."/>
            <person name="Gao X."/>
            <person name="Li Z."/>
            <person name="Song N."/>
            <person name="Ke X."/>
            <person name="Dai Q."/>
            <person name="Wu Y."/>
            <person name="Sun Y."/>
            <person name="Xu J.-R."/>
            <person name="Kang Z.K."/>
            <person name="Wang L."/>
            <person name="Huang L."/>
        </authorList>
    </citation>
    <scope>NUCLEOTIDE SEQUENCE [LARGE SCALE GENOMIC DNA]</scope>
    <source>
        <strain evidence="2">03-8</strain>
    </source>
</reference>
<name>A0A194W9I6_CYTMA</name>
<proteinExistence type="predicted"/>
<dbReference type="EMBL" id="CM003107">
    <property type="protein sequence ID" value="KUI73136.1"/>
    <property type="molecule type" value="Genomic_DNA"/>
</dbReference>
<evidence type="ECO:0000313" key="2">
    <source>
        <dbReference type="EMBL" id="KUI73136.1"/>
    </source>
</evidence>
<evidence type="ECO:0000256" key="1">
    <source>
        <dbReference type="SAM" id="MobiDB-lite"/>
    </source>
</evidence>
<gene>
    <name evidence="2" type="ORF">VM1G_09021</name>
</gene>
<protein>
    <submittedName>
        <fullName evidence="2">Uncharacterized protein</fullName>
    </submittedName>
</protein>
<feature type="region of interest" description="Disordered" evidence="1">
    <location>
        <begin position="1"/>
        <end position="100"/>
    </location>
</feature>
<sequence length="100" mass="10824">MVSGQDTARRSGGLPAQGLVPLPAARHRRAPPSPPRTSPRAHRPPRGIGLRPQRRCLIPGHLSSQAQSSPSRRTSDRLGLGVAPPRAWDRSSWRRVGSTC</sequence>
<dbReference type="AlphaFoldDB" id="A0A194W9I6"/>
<feature type="compositionally biased region" description="Polar residues" evidence="1">
    <location>
        <begin position="62"/>
        <end position="72"/>
    </location>
</feature>
<organism evidence="2 3">
    <name type="scientific">Cytospora mali</name>
    <name type="common">Apple Valsa canker fungus</name>
    <name type="synonym">Valsa mali</name>
    <dbReference type="NCBI Taxonomy" id="578113"/>
    <lineage>
        <taxon>Eukaryota</taxon>
        <taxon>Fungi</taxon>
        <taxon>Dikarya</taxon>
        <taxon>Ascomycota</taxon>
        <taxon>Pezizomycotina</taxon>
        <taxon>Sordariomycetes</taxon>
        <taxon>Sordariomycetidae</taxon>
        <taxon>Diaporthales</taxon>
        <taxon>Cytosporaceae</taxon>
        <taxon>Cytospora</taxon>
    </lineage>
</organism>
<dbReference type="Proteomes" id="UP000078559">
    <property type="component" value="Chromosome 10"/>
</dbReference>
<keyword evidence="3" id="KW-1185">Reference proteome</keyword>